<sequence>MQVKTMAEGEKDFFRDTWVRFIGYSNEVGESFRPVVPVKVVRATYGVAFAYVLADTADKSWKMYKKGGGPKKVLLETGDALIWQTLASVAIPGLVINRICHYTLRYLEKKAPKIPHTPRKMAAVAVGLVSIPAIVYPIDLGVTLLMNATYRKWYHT</sequence>
<protein>
    <recommendedName>
        <fullName evidence="2">Mitochondrial fission process protein 1</fullName>
    </recommendedName>
    <alternativeName>
        <fullName evidence="3">Mitochondrial 18 kDa protein</fullName>
    </alternativeName>
</protein>
<dbReference type="PANTHER" id="PTHR11001">
    <property type="entry name" value="MITOCHONDRIAL FISSION PROCESS PROTEIN 1"/>
    <property type="match status" value="1"/>
</dbReference>
<reference evidence="6" key="1">
    <citation type="submission" date="2025-08" db="UniProtKB">
        <authorList>
            <consortium name="RefSeq"/>
        </authorList>
    </citation>
    <scope>IDENTIFICATION</scope>
</reference>
<accession>A0A6J1MU58</accession>
<dbReference type="Pfam" id="PF10558">
    <property type="entry name" value="MTP18"/>
    <property type="match status" value="2"/>
</dbReference>
<keyword evidence="5" id="KW-1185">Reference proteome</keyword>
<name>A0A6J1MU58_BICAN</name>
<evidence type="ECO:0000256" key="1">
    <source>
        <dbReference type="ARBA" id="ARBA00009224"/>
    </source>
</evidence>
<dbReference type="KEGG" id="bany:112045915"/>
<dbReference type="PANTHER" id="PTHR11001:SF2">
    <property type="entry name" value="MITOCHONDRIAL FISSION PROCESS PROTEIN 1"/>
    <property type="match status" value="1"/>
</dbReference>
<evidence type="ECO:0000313" key="5">
    <source>
        <dbReference type="Proteomes" id="UP001652582"/>
    </source>
</evidence>
<dbReference type="OrthoDB" id="424969at2759"/>
<proteinExistence type="inferred from homology"/>
<evidence type="ECO:0000256" key="3">
    <source>
        <dbReference type="ARBA" id="ARBA00029631"/>
    </source>
</evidence>
<dbReference type="GeneID" id="112045915"/>
<comment type="similarity">
    <text evidence="1">Belongs to the MTFP1 family.</text>
</comment>
<dbReference type="GO" id="GO:0005739">
    <property type="term" value="C:mitochondrion"/>
    <property type="evidence" value="ECO:0007669"/>
    <property type="project" value="TreeGrafter"/>
</dbReference>
<evidence type="ECO:0000256" key="4">
    <source>
        <dbReference type="SAM" id="Phobius"/>
    </source>
</evidence>
<keyword evidence="4" id="KW-0472">Membrane</keyword>
<evidence type="ECO:0000313" key="6">
    <source>
        <dbReference type="RefSeq" id="XP_023938069.1"/>
    </source>
</evidence>
<gene>
    <name evidence="6" type="primary">LOC112045915</name>
</gene>
<feature type="transmembrane region" description="Helical" evidence="4">
    <location>
        <begin position="81"/>
        <end position="100"/>
    </location>
</feature>
<dbReference type="GO" id="GO:0000266">
    <property type="term" value="P:mitochondrial fission"/>
    <property type="evidence" value="ECO:0007669"/>
    <property type="project" value="TreeGrafter"/>
</dbReference>
<feature type="transmembrane region" description="Helical" evidence="4">
    <location>
        <begin position="121"/>
        <end position="138"/>
    </location>
</feature>
<dbReference type="AlphaFoldDB" id="A0A6J1MU58"/>
<keyword evidence="4" id="KW-1133">Transmembrane helix</keyword>
<dbReference type="Proteomes" id="UP001652582">
    <property type="component" value="Chromosome 8"/>
</dbReference>
<evidence type="ECO:0000256" key="2">
    <source>
        <dbReference type="ARBA" id="ARBA00017835"/>
    </source>
</evidence>
<dbReference type="InterPro" id="IPR019560">
    <property type="entry name" value="Mitochondrial_18_kDa_protein"/>
</dbReference>
<keyword evidence="4" id="KW-0812">Transmembrane</keyword>
<dbReference type="RefSeq" id="XP_023938069.1">
    <property type="nucleotide sequence ID" value="XM_024082301.2"/>
</dbReference>
<organism evidence="5 6">
    <name type="scientific">Bicyclus anynana</name>
    <name type="common">Squinting bush brown butterfly</name>
    <dbReference type="NCBI Taxonomy" id="110368"/>
    <lineage>
        <taxon>Eukaryota</taxon>
        <taxon>Metazoa</taxon>
        <taxon>Ecdysozoa</taxon>
        <taxon>Arthropoda</taxon>
        <taxon>Hexapoda</taxon>
        <taxon>Insecta</taxon>
        <taxon>Pterygota</taxon>
        <taxon>Neoptera</taxon>
        <taxon>Endopterygota</taxon>
        <taxon>Lepidoptera</taxon>
        <taxon>Glossata</taxon>
        <taxon>Ditrysia</taxon>
        <taxon>Papilionoidea</taxon>
        <taxon>Nymphalidae</taxon>
        <taxon>Satyrinae</taxon>
        <taxon>Satyrini</taxon>
        <taxon>Mycalesina</taxon>
        <taxon>Bicyclus</taxon>
    </lineage>
</organism>